<keyword evidence="4" id="KW-0274">FAD</keyword>
<dbReference type="Pfam" id="PF02852">
    <property type="entry name" value="Pyr_redox_dim"/>
    <property type="match status" value="1"/>
</dbReference>
<dbReference type="PRINTS" id="PR00411">
    <property type="entry name" value="PNDRDTASEI"/>
</dbReference>
<dbReference type="SMART" id="SM00450">
    <property type="entry name" value="RHOD"/>
    <property type="match status" value="1"/>
</dbReference>
<dbReference type="InterPro" id="IPR036873">
    <property type="entry name" value="Rhodanese-like_dom_sf"/>
</dbReference>
<evidence type="ECO:0000256" key="1">
    <source>
        <dbReference type="ARBA" id="ARBA00001974"/>
    </source>
</evidence>
<dbReference type="CDD" id="cd00158">
    <property type="entry name" value="RHOD"/>
    <property type="match status" value="1"/>
</dbReference>
<dbReference type="Gene3D" id="3.40.250.10">
    <property type="entry name" value="Rhodanese-like domain"/>
    <property type="match status" value="1"/>
</dbReference>
<organism evidence="8">
    <name type="scientific">Thermodesulfatator atlanticus</name>
    <dbReference type="NCBI Taxonomy" id="501497"/>
    <lineage>
        <taxon>Bacteria</taxon>
        <taxon>Pseudomonadati</taxon>
        <taxon>Thermodesulfobacteriota</taxon>
        <taxon>Thermodesulfobacteria</taxon>
        <taxon>Thermodesulfobacteriales</taxon>
        <taxon>Thermodesulfatatoraceae</taxon>
        <taxon>Thermodesulfatator</taxon>
    </lineage>
</organism>
<dbReference type="InterPro" id="IPR001763">
    <property type="entry name" value="Rhodanese-like_dom"/>
</dbReference>
<dbReference type="InterPro" id="IPR004099">
    <property type="entry name" value="Pyr_nucl-diS_OxRdtase_dimer"/>
</dbReference>
<dbReference type="Pfam" id="PF07992">
    <property type="entry name" value="Pyr_redox_2"/>
    <property type="match status" value="1"/>
</dbReference>
<dbReference type="PANTHER" id="PTHR43429">
    <property type="entry name" value="PYRIDINE NUCLEOTIDE-DISULFIDE OXIDOREDUCTASE DOMAIN-CONTAINING"/>
    <property type="match status" value="1"/>
</dbReference>
<evidence type="ECO:0000256" key="6">
    <source>
        <dbReference type="ARBA" id="ARBA00023284"/>
    </source>
</evidence>
<evidence type="ECO:0000259" key="7">
    <source>
        <dbReference type="PROSITE" id="PS50206"/>
    </source>
</evidence>
<gene>
    <name evidence="8" type="ORF">ENJ96_08240</name>
</gene>
<dbReference type="GO" id="GO:0016491">
    <property type="term" value="F:oxidoreductase activity"/>
    <property type="evidence" value="ECO:0007669"/>
    <property type="project" value="UniProtKB-KW"/>
</dbReference>
<dbReference type="SUPFAM" id="SSF55424">
    <property type="entry name" value="FAD/NAD-linked reductases, dimerisation (C-terminal) domain"/>
    <property type="match status" value="1"/>
</dbReference>
<dbReference type="PROSITE" id="PS50206">
    <property type="entry name" value="RHODANESE_3"/>
    <property type="match status" value="1"/>
</dbReference>
<evidence type="ECO:0000256" key="5">
    <source>
        <dbReference type="ARBA" id="ARBA00023002"/>
    </source>
</evidence>
<evidence type="ECO:0000256" key="2">
    <source>
        <dbReference type="ARBA" id="ARBA00009130"/>
    </source>
</evidence>
<dbReference type="InterPro" id="IPR036188">
    <property type="entry name" value="FAD/NAD-bd_sf"/>
</dbReference>
<dbReference type="SUPFAM" id="SSF52821">
    <property type="entry name" value="Rhodanese/Cell cycle control phosphatase"/>
    <property type="match status" value="1"/>
</dbReference>
<keyword evidence="6" id="KW-0676">Redox-active center</keyword>
<keyword evidence="3" id="KW-0285">Flavoprotein</keyword>
<dbReference type="InterPro" id="IPR016156">
    <property type="entry name" value="FAD/NAD-linked_Rdtase_dimer_sf"/>
</dbReference>
<reference evidence="8" key="1">
    <citation type="journal article" date="2020" name="mSystems">
        <title>Genome- and Community-Level Interaction Insights into Carbon Utilization and Element Cycling Functions of Hydrothermarchaeota in Hydrothermal Sediment.</title>
        <authorList>
            <person name="Zhou Z."/>
            <person name="Liu Y."/>
            <person name="Xu W."/>
            <person name="Pan J."/>
            <person name="Luo Z.H."/>
            <person name="Li M."/>
        </authorList>
    </citation>
    <scope>NUCLEOTIDE SEQUENCE [LARGE SCALE GENOMIC DNA]</scope>
    <source>
        <strain evidence="8">HyVt-533</strain>
    </source>
</reference>
<evidence type="ECO:0000256" key="3">
    <source>
        <dbReference type="ARBA" id="ARBA00022630"/>
    </source>
</evidence>
<comment type="cofactor">
    <cofactor evidence="1">
        <name>FAD</name>
        <dbReference type="ChEBI" id="CHEBI:57692"/>
    </cofactor>
</comment>
<feature type="domain" description="Rhodanese" evidence="7">
    <location>
        <begin position="480"/>
        <end position="570"/>
    </location>
</feature>
<evidence type="ECO:0000313" key="8">
    <source>
        <dbReference type="EMBL" id="HHI97829.1"/>
    </source>
</evidence>
<dbReference type="EMBL" id="DROK01000244">
    <property type="protein sequence ID" value="HHI97829.1"/>
    <property type="molecule type" value="Genomic_DNA"/>
</dbReference>
<dbReference type="InterPro" id="IPR050260">
    <property type="entry name" value="FAD-bd_OxRdtase"/>
</dbReference>
<dbReference type="Pfam" id="PF00581">
    <property type="entry name" value="Rhodanese"/>
    <property type="match status" value="1"/>
</dbReference>
<dbReference type="PRINTS" id="PR00368">
    <property type="entry name" value="FADPNR"/>
</dbReference>
<keyword evidence="5" id="KW-0560">Oxidoreductase</keyword>
<name>A0A7V5U353_9BACT</name>
<accession>A0A7V5U353</accession>
<dbReference type="InterPro" id="IPR023753">
    <property type="entry name" value="FAD/NAD-binding_dom"/>
</dbReference>
<evidence type="ECO:0000256" key="4">
    <source>
        <dbReference type="ARBA" id="ARBA00022827"/>
    </source>
</evidence>
<dbReference type="Gene3D" id="3.50.50.60">
    <property type="entry name" value="FAD/NAD(P)-binding domain"/>
    <property type="match status" value="2"/>
</dbReference>
<dbReference type="PANTHER" id="PTHR43429:SF1">
    <property type="entry name" value="NAD(P)H SULFUR OXIDOREDUCTASE (COA-DEPENDENT)"/>
    <property type="match status" value="1"/>
</dbReference>
<sequence length="572" mass="63197">MGEKVVVIGAVAAGPRAASRLKRLKPETEVVMIDKDDLISYGGCGIPYYISGDIPDETELRKTAFHMVRNEAFFENAKGVHTLTKTLATKIDREKKVVHVKYLETGQEDTIPYDKLVITTGASPFILPLPGRDLDGVFAISNLHSAVAIKERIAKGEVEKVVIIGAGPIGLEMAEAFRDLWGLEVTVLEYFDQPLPRIIDKPLARIVAHHLEEKGVKLVLNARTKEIEGKDGRVCAVITEDGRYECDLVLMATGVRPNSQLAREAGLLVSPLTGGIVVNERLQTSDPNIYAGGDCIEVTHLVTGKKLVLPLGSLANRHGRIIGTNLAGGTETFRGAVGAFVMKCFDLAIAACGISYSVARAEGFDAFYALHNQTERAHYYPGAEFIFVEIVADRRDRRVLGFQAVGPMTDGAMARVNSLAKLLEFKPRLEDTAYMELAYAPPFNTALDPLNVVSMVAGNLADGLFKPITWDEVKKRLLENDPQTIFVDVRHPKEAAPFMEKYPGRWIHVVYDQVRHNLDKIPRDKDVILICNSSMRSYEAARVLYAAGFERVFVPLGGLNFPRRWGWQELSL</sequence>
<dbReference type="Proteomes" id="UP000886101">
    <property type="component" value="Unassembled WGS sequence"/>
</dbReference>
<protein>
    <submittedName>
        <fullName evidence="8">Pyridine nucleotide-disulfide oxidoreductase</fullName>
    </submittedName>
</protein>
<dbReference type="AlphaFoldDB" id="A0A7V5U353"/>
<comment type="caution">
    <text evidence="8">The sequence shown here is derived from an EMBL/GenBank/DDBJ whole genome shotgun (WGS) entry which is preliminary data.</text>
</comment>
<comment type="similarity">
    <text evidence="2">Belongs to the class-III pyridine nucleotide-disulfide oxidoreductase family.</text>
</comment>
<dbReference type="SUPFAM" id="SSF51905">
    <property type="entry name" value="FAD/NAD(P)-binding domain"/>
    <property type="match status" value="1"/>
</dbReference>
<proteinExistence type="inferred from homology"/>